<dbReference type="ExpressionAtlas" id="B9I586">
    <property type="expression patterns" value="differential"/>
</dbReference>
<name>B9I586_POPTR</name>
<proteinExistence type="predicted"/>
<evidence type="ECO:0000313" key="2">
    <source>
        <dbReference type="EMBL" id="PNS23553.1"/>
    </source>
</evidence>
<dbReference type="AlphaFoldDB" id="B9I586"/>
<feature type="transmembrane region" description="Helical" evidence="1">
    <location>
        <begin position="465"/>
        <end position="486"/>
    </location>
</feature>
<dbReference type="InParanoid" id="B9I586"/>
<sequence>MGDRYCSASTSNNIENLCKVLLHEVPDRTETTLGKAICIYNVPANIPQSKRDAYTPQVICIGPIHHKNENELKRRYVNQFFNRLRGGKWEPFQKELANTVKNCVDKISNYYEDGSLELFKDPKKKTELLKMIVWDAAFILELFLKTGEYKKYKNSPEKTSQDDDRYKYDYIIGKPWLTAAIQRDLILLENQLPFFILDDLYKIAAKYIKPDCSCSQCIRFHKPGCDCFRCNQDPKPNCSCFQCMGFHTPGIGFHKADCICFLELSCKYFEKYNKKKTNPLRILHFTDLVRFFLSSKHPTAISKGTIIYCDTATRLEEAGMKFKQLEDECLLNIKAWNGDSGGNSIKKGELHVPTIEINDRTECLLRNLMALEQCHFPKEAYICQYVKFLDLLVDTAEDADLLIKSKIISNSLGKGAAVAELINELCRGIVEVSSCKNNYSLLAEKLNDYSKNNYNKSKAFLRRQYFKNVWIGTGTVVGLIFLFISLQDFVRSFL</sequence>
<dbReference type="InterPro" id="IPR004158">
    <property type="entry name" value="DUF247_pln"/>
</dbReference>
<gene>
    <name evidence="2" type="ORF">POPTR_T053600</name>
</gene>
<dbReference type="PANTHER" id="PTHR31170:SF9">
    <property type="entry name" value="PROTEIN, PUTATIVE (DUF247)-RELATED"/>
    <property type="match status" value="1"/>
</dbReference>
<dbReference type="STRING" id="3694.B9I586"/>
<accession>B9I586</accession>
<reference evidence="2" key="1">
    <citation type="journal article" date="2006" name="Science">
        <title>The genome of black cottonwood, Populus trichocarpa (Torr. &amp; Gray).</title>
        <authorList>
            <person name="Tuskan G.A."/>
            <person name="Difazio S."/>
            <person name="Jansson S."/>
            <person name="Bohlmann J."/>
            <person name="Grigoriev I."/>
            <person name="Hellsten U."/>
            <person name="Putnam N."/>
            <person name="Ralph S."/>
            <person name="Rombauts S."/>
            <person name="Salamov A."/>
            <person name="Schein J."/>
            <person name="Sterck L."/>
            <person name="Aerts A."/>
            <person name="Bhalerao R.R."/>
            <person name="Bhalerao R.P."/>
            <person name="Blaudez D."/>
            <person name="Boerjan W."/>
            <person name="Brun A."/>
            <person name="Brunner A."/>
            <person name="Busov V."/>
            <person name="Campbell M."/>
            <person name="Carlson J."/>
            <person name="Chalot M."/>
            <person name="Chapman J."/>
            <person name="Chen G.L."/>
            <person name="Cooper D."/>
            <person name="Coutinho P.M."/>
            <person name="Couturier J."/>
            <person name="Covert S."/>
            <person name="Cronk Q."/>
            <person name="Cunningham R."/>
            <person name="Davis J."/>
            <person name="Degroeve S."/>
            <person name="Dejardin A."/>
            <person name="Depamphilis C."/>
            <person name="Detter J."/>
            <person name="Dirks B."/>
            <person name="Dubchak I."/>
            <person name="Duplessis S."/>
            <person name="Ehlting J."/>
            <person name="Ellis B."/>
            <person name="Gendler K."/>
            <person name="Goodstein D."/>
            <person name="Gribskov M."/>
            <person name="Grimwood J."/>
            <person name="Groover A."/>
            <person name="Gunter L."/>
            <person name="Hamberger B."/>
            <person name="Heinze B."/>
            <person name="Helariutta Y."/>
            <person name="Henrissat B."/>
            <person name="Holligan D."/>
            <person name="Holt R."/>
            <person name="Huang W."/>
            <person name="Islam-Faridi N."/>
            <person name="Jones S."/>
            <person name="Jones-Rhoades M."/>
            <person name="Jorgensen R."/>
            <person name="Joshi C."/>
            <person name="Kangasjarvi J."/>
            <person name="Karlsson J."/>
            <person name="Kelleher C."/>
            <person name="Kirkpatrick R."/>
            <person name="Kirst M."/>
            <person name="Kohler A."/>
            <person name="Kalluri U."/>
            <person name="Larimer F."/>
            <person name="Leebens-Mack J."/>
            <person name="Leple J.C."/>
            <person name="Locascio P."/>
            <person name="Lou Y."/>
            <person name="Lucas S."/>
            <person name="Martin F."/>
            <person name="Montanini B."/>
            <person name="Napoli C."/>
            <person name="Nelson D.R."/>
            <person name="Nelson C."/>
            <person name="Nieminen K."/>
            <person name="Nilsson O."/>
            <person name="Pereda V."/>
            <person name="Peter G."/>
            <person name="Philippe R."/>
            <person name="Pilate G."/>
            <person name="Poliakov A."/>
            <person name="Razumovskaya J."/>
            <person name="Richardson P."/>
            <person name="Rinaldi C."/>
            <person name="Ritland K."/>
            <person name="Rouze P."/>
            <person name="Ryaboy D."/>
            <person name="Schmutz J."/>
            <person name="Schrader J."/>
            <person name="Segerman B."/>
            <person name="Shin H."/>
            <person name="Siddiqui A."/>
            <person name="Sterky F."/>
            <person name="Terry A."/>
            <person name="Tsai C.J."/>
            <person name="Uberbacher E."/>
            <person name="Unneberg P."/>
            <person name="Vahala J."/>
            <person name="Wall K."/>
            <person name="Wessler S."/>
            <person name="Yang G."/>
            <person name="Yin T."/>
            <person name="Douglas C."/>
            <person name="Marra M."/>
            <person name="Sandberg G."/>
            <person name="Van de Peer Y."/>
            <person name="Rokhsar D."/>
        </authorList>
    </citation>
    <scope>NUCLEOTIDE SEQUENCE [LARGE SCALE GENOMIC DNA]</scope>
    <source>
        <strain evidence="2">Nisqually-1</strain>
    </source>
</reference>
<dbReference type="Pfam" id="PF03140">
    <property type="entry name" value="DUF247"/>
    <property type="match status" value="1"/>
</dbReference>
<evidence type="ECO:0000256" key="1">
    <source>
        <dbReference type="SAM" id="Phobius"/>
    </source>
</evidence>
<keyword evidence="1" id="KW-0812">Transmembrane</keyword>
<dbReference type="EMBL" id="KZ623363">
    <property type="protein sequence ID" value="PNS23553.1"/>
    <property type="molecule type" value="Genomic_DNA"/>
</dbReference>
<reference evidence="2" key="2">
    <citation type="submission" date="2017-07" db="EMBL/GenBank/DDBJ databases">
        <title>WGS assembly of Populus trichocarpa.</title>
        <authorList>
            <person name="Tuskan G."/>
            <person name="Difazio S."/>
            <person name="Jansson S."/>
            <person name="Bohlmann J."/>
            <person name="Grigoriev I."/>
            <person name="Hellsten U."/>
            <person name="Putnam N."/>
            <person name="Ralph S."/>
            <person name="Rombauts S."/>
            <person name="Salamov A."/>
            <person name="Schein J."/>
            <person name="Sterck L."/>
            <person name="Aerts A."/>
            <person name="Bhalerao R."/>
            <person name="Bhalerao R."/>
            <person name="Blaudez D."/>
            <person name="Boerjan W."/>
            <person name="Brun A."/>
            <person name="Brunner A."/>
            <person name="Busov V."/>
            <person name="Campbell M."/>
            <person name="Carlson J."/>
            <person name="Chalot M."/>
            <person name="Chapman J."/>
            <person name="Chen G."/>
            <person name="Cooper D."/>
            <person name="Coutinho P."/>
            <person name="Couturier J."/>
            <person name="Covert S."/>
            <person name="Cronk Q."/>
            <person name="Cunningham R."/>
            <person name="Davis J."/>
            <person name="Degroeve S."/>
            <person name="Dejardin A."/>
            <person name="Depamphilis C."/>
            <person name="Detter J."/>
            <person name="Dirks B."/>
            <person name="Dubchak I."/>
            <person name="Duplessis S."/>
            <person name="Ehlting J."/>
            <person name="Ellis B."/>
            <person name="Gendler K."/>
            <person name="Goodstein D."/>
            <person name="Gribskov M."/>
            <person name="Grimwood J."/>
            <person name="Groover A."/>
            <person name="Gunter L."/>
            <person name="Hamberger B."/>
            <person name="Heinze B."/>
            <person name="Helariutta Y."/>
            <person name="Henrissat B."/>
            <person name="Holligan D."/>
            <person name="Holt R."/>
            <person name="Huang W."/>
            <person name="Islam-Faridi N."/>
            <person name="Jones S."/>
            <person name="Jones-Rhoades M."/>
            <person name="Jorgensen R."/>
            <person name="Joshi C."/>
            <person name="Kangasjarvi J."/>
            <person name="Karlsson J."/>
            <person name="Kelleher C."/>
            <person name="Kirkpatrick R."/>
            <person name="Kirst M."/>
            <person name="Kohler A."/>
            <person name="Kalluri U."/>
            <person name="Larimer F."/>
            <person name="Leebens-Mack J."/>
            <person name="Leple J."/>
            <person name="Locascio P."/>
            <person name="Lou Y."/>
            <person name="Lucas S."/>
            <person name="Martin F."/>
            <person name="Montanini B."/>
            <person name="Napoli C."/>
            <person name="Nelson D."/>
            <person name="Nelson C."/>
            <person name="Nieminen K."/>
            <person name="Nilsson O."/>
            <person name="Pereda V."/>
            <person name="Peter G."/>
            <person name="Philippe R."/>
            <person name="Pilate G."/>
            <person name="Poliakov A."/>
            <person name="Razumovskaya J."/>
            <person name="Richardson P."/>
            <person name="Rinaldi C."/>
            <person name="Ritland K."/>
            <person name="Rouze P."/>
            <person name="Ryaboy D."/>
            <person name="Schmutz J."/>
            <person name="Schrader J."/>
            <person name="Segerman B."/>
            <person name="Shin H."/>
            <person name="Siddiqui A."/>
            <person name="Sterky F."/>
            <person name="Terry A."/>
            <person name="Tsai C."/>
            <person name="Uberbacher E."/>
            <person name="Unneberg P."/>
            <person name="Vahala J."/>
            <person name="Wall K."/>
            <person name="Wessler S."/>
            <person name="Yang G."/>
            <person name="Yin T."/>
            <person name="Douglas C."/>
            <person name="Marra M."/>
            <person name="Sandberg G."/>
            <person name="Van De Peer Y."/>
            <person name="Rokhsar D."/>
        </authorList>
    </citation>
    <scope>NUCLEOTIDE SEQUENCE</scope>
    <source>
        <strain evidence="2">Nisqually-1</strain>
    </source>
</reference>
<keyword evidence="1" id="KW-0472">Membrane</keyword>
<keyword evidence="1" id="KW-1133">Transmembrane helix</keyword>
<protein>
    <submittedName>
        <fullName evidence="2">Uncharacterized protein</fullName>
    </submittedName>
</protein>
<organism evidence="2">
    <name type="scientific">Populus trichocarpa</name>
    <name type="common">Western balsam poplar</name>
    <name type="synonym">Populus balsamifera subsp. trichocarpa</name>
    <dbReference type="NCBI Taxonomy" id="3694"/>
    <lineage>
        <taxon>Eukaryota</taxon>
        <taxon>Viridiplantae</taxon>
        <taxon>Streptophyta</taxon>
        <taxon>Embryophyta</taxon>
        <taxon>Tracheophyta</taxon>
        <taxon>Spermatophyta</taxon>
        <taxon>Magnoliopsida</taxon>
        <taxon>eudicotyledons</taxon>
        <taxon>Gunneridae</taxon>
        <taxon>Pentapetalae</taxon>
        <taxon>rosids</taxon>
        <taxon>fabids</taxon>
        <taxon>Malpighiales</taxon>
        <taxon>Salicaceae</taxon>
        <taxon>Saliceae</taxon>
        <taxon>Populus</taxon>
    </lineage>
</organism>
<dbReference type="PANTHER" id="PTHR31170">
    <property type="entry name" value="BNAC04G53230D PROTEIN"/>
    <property type="match status" value="1"/>
</dbReference>